<evidence type="ECO:0000313" key="3">
    <source>
        <dbReference type="Proteomes" id="UP000283509"/>
    </source>
</evidence>
<reference evidence="2 3" key="2">
    <citation type="submission" date="2019-01" db="EMBL/GenBank/DDBJ databases">
        <title>The decoding of complex shrimp genome reveals the adaptation for benthos swimmer, frequently molting mechanism and breeding impact on genome.</title>
        <authorList>
            <person name="Sun Y."/>
            <person name="Gao Y."/>
            <person name="Yu Y."/>
        </authorList>
    </citation>
    <scope>NUCLEOTIDE SEQUENCE [LARGE SCALE GENOMIC DNA]</scope>
    <source>
        <tissue evidence="2">Muscle</tissue>
    </source>
</reference>
<protein>
    <submittedName>
        <fullName evidence="2">Uncharacterized protein</fullName>
    </submittedName>
</protein>
<keyword evidence="3" id="KW-1185">Reference proteome</keyword>
<organism evidence="2 3">
    <name type="scientific">Penaeus vannamei</name>
    <name type="common">Whiteleg shrimp</name>
    <name type="synonym">Litopenaeus vannamei</name>
    <dbReference type="NCBI Taxonomy" id="6689"/>
    <lineage>
        <taxon>Eukaryota</taxon>
        <taxon>Metazoa</taxon>
        <taxon>Ecdysozoa</taxon>
        <taxon>Arthropoda</taxon>
        <taxon>Crustacea</taxon>
        <taxon>Multicrustacea</taxon>
        <taxon>Malacostraca</taxon>
        <taxon>Eumalacostraca</taxon>
        <taxon>Eucarida</taxon>
        <taxon>Decapoda</taxon>
        <taxon>Dendrobranchiata</taxon>
        <taxon>Penaeoidea</taxon>
        <taxon>Penaeidae</taxon>
        <taxon>Penaeus</taxon>
    </lineage>
</organism>
<sequence>MASFLQYALSPFPRRRSRKSERDRASTASQDTGSTSSTPTPPSPAPKTRSVGIQTPVLQRRAFGSEDIPGTPTAFRRLKDKTRGWQASPLLSRRGSQATLREGSATPIASRKGISPPAEALHSPTPSRRNISPPTASSCASLSSHEPPPTPSSCTSYNCESPPTPSSTRRTPSHYSVDSTNAHVVHVGAAGLGLGGLRGWEREVVLREACGRRTVVRESVRMSQCVVWSACPSRPLRKRSHHKGQCRTKAV</sequence>
<dbReference type="Proteomes" id="UP000283509">
    <property type="component" value="Unassembled WGS sequence"/>
</dbReference>
<accession>A0A3R7PUN3</accession>
<feature type="region of interest" description="Disordered" evidence="1">
    <location>
        <begin position="1"/>
        <end position="177"/>
    </location>
</feature>
<reference evidence="2 3" key="1">
    <citation type="submission" date="2018-04" db="EMBL/GenBank/DDBJ databases">
        <authorList>
            <person name="Zhang X."/>
            <person name="Yuan J."/>
            <person name="Li F."/>
            <person name="Xiang J."/>
        </authorList>
    </citation>
    <scope>NUCLEOTIDE SEQUENCE [LARGE SCALE GENOMIC DNA]</scope>
    <source>
        <tissue evidence="2">Muscle</tissue>
    </source>
</reference>
<dbReference type="OrthoDB" id="6376750at2759"/>
<comment type="caution">
    <text evidence="2">The sequence shown here is derived from an EMBL/GenBank/DDBJ whole genome shotgun (WGS) entry which is preliminary data.</text>
</comment>
<name>A0A3R7PUN3_PENVA</name>
<proteinExistence type="predicted"/>
<dbReference type="AlphaFoldDB" id="A0A3R7PUN3"/>
<feature type="compositionally biased region" description="Polar residues" evidence="1">
    <location>
        <begin position="124"/>
        <end position="144"/>
    </location>
</feature>
<evidence type="ECO:0000313" key="2">
    <source>
        <dbReference type="EMBL" id="ROT77542.1"/>
    </source>
</evidence>
<evidence type="ECO:0000256" key="1">
    <source>
        <dbReference type="SAM" id="MobiDB-lite"/>
    </source>
</evidence>
<gene>
    <name evidence="2" type="ORF">C7M84_003782</name>
</gene>
<dbReference type="EMBL" id="QCYY01001511">
    <property type="protein sequence ID" value="ROT77542.1"/>
    <property type="molecule type" value="Genomic_DNA"/>
</dbReference>